<dbReference type="PANTHER" id="PTHR44154">
    <property type="entry name" value="QUINONE OXIDOREDUCTASE"/>
    <property type="match status" value="1"/>
</dbReference>
<dbReference type="InterPro" id="IPR036291">
    <property type="entry name" value="NAD(P)-bd_dom_sf"/>
</dbReference>
<sequence>MGATRNDLMRAVQCHKANALHITTVLKPLPGPGQVLIRVHATSVNPSDILNSVGGFPHTTFPRIPGRDYAGTIIAGSEHLLGSEVFGTSGRSLGFTTDGAHAQYCVVAENEVAQKPTNLSFIQASAIGVPFTTASLMLRRVRVHAEEVVLVIGATGNVGSAAVQLAMAKGCTVLTASRGDNTDINLKSDPELKRVLKLTGGDGVNVVLDTTGDTSLLKAALGVLGQGGRLAIVSAPRTGDTDFTFDLKSLYRKEQSIVGSNSLSYTPSDMAAEMRYLAPLFESGQLKAPAEDGLKVLGLDDALTAYEAVKNKERGKFVIKPFM</sequence>
<dbReference type="InterPro" id="IPR020843">
    <property type="entry name" value="ER"/>
</dbReference>
<dbReference type="Proteomes" id="UP001341245">
    <property type="component" value="Unassembled WGS sequence"/>
</dbReference>
<dbReference type="SMART" id="SM00829">
    <property type="entry name" value="PKS_ER"/>
    <property type="match status" value="1"/>
</dbReference>
<evidence type="ECO:0000313" key="4">
    <source>
        <dbReference type="Proteomes" id="UP001341245"/>
    </source>
</evidence>
<protein>
    <recommendedName>
        <fullName evidence="2">Enoyl reductase (ER) domain-containing protein</fullName>
    </recommendedName>
</protein>
<dbReference type="Pfam" id="PF08240">
    <property type="entry name" value="ADH_N"/>
    <property type="match status" value="1"/>
</dbReference>
<evidence type="ECO:0000256" key="1">
    <source>
        <dbReference type="ARBA" id="ARBA00022857"/>
    </source>
</evidence>
<dbReference type="CDD" id="cd05289">
    <property type="entry name" value="MDR_like_2"/>
    <property type="match status" value="1"/>
</dbReference>
<dbReference type="InterPro" id="IPR011032">
    <property type="entry name" value="GroES-like_sf"/>
</dbReference>
<dbReference type="Gene3D" id="3.90.180.10">
    <property type="entry name" value="Medium-chain alcohol dehydrogenases, catalytic domain"/>
    <property type="match status" value="1"/>
</dbReference>
<dbReference type="Pfam" id="PF00107">
    <property type="entry name" value="ADH_zinc_N"/>
    <property type="match status" value="1"/>
</dbReference>
<name>A0ABR0TQ76_AURPU</name>
<dbReference type="SUPFAM" id="SSF50129">
    <property type="entry name" value="GroES-like"/>
    <property type="match status" value="1"/>
</dbReference>
<organism evidence="3 4">
    <name type="scientific">Aureobasidium pullulans</name>
    <name type="common">Black yeast</name>
    <name type="synonym">Pullularia pullulans</name>
    <dbReference type="NCBI Taxonomy" id="5580"/>
    <lineage>
        <taxon>Eukaryota</taxon>
        <taxon>Fungi</taxon>
        <taxon>Dikarya</taxon>
        <taxon>Ascomycota</taxon>
        <taxon>Pezizomycotina</taxon>
        <taxon>Dothideomycetes</taxon>
        <taxon>Dothideomycetidae</taxon>
        <taxon>Dothideales</taxon>
        <taxon>Saccotheciaceae</taxon>
        <taxon>Aureobasidium</taxon>
    </lineage>
</organism>
<proteinExistence type="predicted"/>
<keyword evidence="4" id="KW-1185">Reference proteome</keyword>
<feature type="domain" description="Enoyl reductase (ER)" evidence="2">
    <location>
        <begin position="16"/>
        <end position="319"/>
    </location>
</feature>
<evidence type="ECO:0000259" key="2">
    <source>
        <dbReference type="SMART" id="SM00829"/>
    </source>
</evidence>
<dbReference type="EMBL" id="JASGXD010000004">
    <property type="protein sequence ID" value="KAK6006603.1"/>
    <property type="molecule type" value="Genomic_DNA"/>
</dbReference>
<dbReference type="Gene3D" id="3.40.50.720">
    <property type="entry name" value="NAD(P)-binding Rossmann-like Domain"/>
    <property type="match status" value="1"/>
</dbReference>
<evidence type="ECO:0000313" key="3">
    <source>
        <dbReference type="EMBL" id="KAK6006603.1"/>
    </source>
</evidence>
<accession>A0ABR0TQ76</accession>
<comment type="caution">
    <text evidence="3">The sequence shown here is derived from an EMBL/GenBank/DDBJ whole genome shotgun (WGS) entry which is preliminary data.</text>
</comment>
<dbReference type="SUPFAM" id="SSF51735">
    <property type="entry name" value="NAD(P)-binding Rossmann-fold domains"/>
    <property type="match status" value="1"/>
</dbReference>
<dbReference type="PANTHER" id="PTHR44154:SF1">
    <property type="entry name" value="QUINONE OXIDOREDUCTASE"/>
    <property type="match status" value="1"/>
</dbReference>
<dbReference type="InterPro" id="IPR013149">
    <property type="entry name" value="ADH-like_C"/>
</dbReference>
<dbReference type="InterPro" id="IPR013154">
    <property type="entry name" value="ADH-like_N"/>
</dbReference>
<reference evidence="3 4" key="1">
    <citation type="submission" date="2023-11" db="EMBL/GenBank/DDBJ databases">
        <title>Draft genome sequence and annotation of the polyextremotolerant black yeast-like fungus Aureobasidium pullulans NRRL 62042.</title>
        <authorList>
            <person name="Dielentheis-Frenken M.R.E."/>
            <person name="Wibberg D."/>
            <person name="Blank L.M."/>
            <person name="Tiso T."/>
        </authorList>
    </citation>
    <scope>NUCLEOTIDE SEQUENCE [LARGE SCALE GENOMIC DNA]</scope>
    <source>
        <strain evidence="3 4">NRRL 62042</strain>
    </source>
</reference>
<keyword evidence="1" id="KW-0521">NADP</keyword>
<gene>
    <name evidence="3" type="ORF">QM012_007013</name>
</gene>
<dbReference type="InterPro" id="IPR051603">
    <property type="entry name" value="Zinc-ADH_QOR/CCCR"/>
</dbReference>